<dbReference type="PANTHER" id="PTHR43695">
    <property type="entry name" value="PUTATIVE (AFU_ORTHOLOGUE AFUA_2G17250)-RELATED"/>
    <property type="match status" value="1"/>
</dbReference>
<reference evidence="5 6" key="1">
    <citation type="submission" date="2019-01" db="EMBL/GenBank/DDBJ databases">
        <title>Filimonas sp. strain TTM-71.</title>
        <authorList>
            <person name="Chen W.-M."/>
        </authorList>
    </citation>
    <scope>NUCLEOTIDE SEQUENCE [LARGE SCALE GENOMIC DNA]</scope>
    <source>
        <strain evidence="5 6">TTM-71</strain>
    </source>
</reference>
<dbReference type="Proteomes" id="UP000290545">
    <property type="component" value="Unassembled WGS sequence"/>
</dbReference>
<dbReference type="OrthoDB" id="9807041at2"/>
<dbReference type="InterPro" id="IPR036514">
    <property type="entry name" value="SGNH_hydro_sf"/>
</dbReference>
<dbReference type="CDD" id="cd01821">
    <property type="entry name" value="Rhamnogalacturan_acetylesterase_like"/>
    <property type="match status" value="1"/>
</dbReference>
<comment type="similarity">
    <text evidence="1">Belongs to the 'GDSL' lipolytic enzyme family.</text>
</comment>
<dbReference type="AlphaFoldDB" id="A0A4Q1DA49"/>
<keyword evidence="6" id="KW-1185">Reference proteome</keyword>
<dbReference type="Pfam" id="PF13472">
    <property type="entry name" value="Lipase_GDSL_2"/>
    <property type="match status" value="1"/>
</dbReference>
<feature type="chain" id="PRO_5020613910" evidence="3">
    <location>
        <begin position="23"/>
        <end position="255"/>
    </location>
</feature>
<dbReference type="Gene3D" id="3.40.50.1110">
    <property type="entry name" value="SGNH hydrolase"/>
    <property type="match status" value="1"/>
</dbReference>
<feature type="domain" description="SGNH hydrolase-type esterase" evidence="4">
    <location>
        <begin position="29"/>
        <end position="229"/>
    </location>
</feature>
<organism evidence="5 6">
    <name type="scientific">Filimonas effusa</name>
    <dbReference type="NCBI Taxonomy" id="2508721"/>
    <lineage>
        <taxon>Bacteria</taxon>
        <taxon>Pseudomonadati</taxon>
        <taxon>Bacteroidota</taxon>
        <taxon>Chitinophagia</taxon>
        <taxon>Chitinophagales</taxon>
        <taxon>Chitinophagaceae</taxon>
        <taxon>Filimonas</taxon>
    </lineage>
</organism>
<protein>
    <submittedName>
        <fullName evidence="5">Rhamnogalacturonan acetylesterase</fullName>
    </submittedName>
</protein>
<keyword evidence="3" id="KW-0732">Signal</keyword>
<dbReference type="InterPro" id="IPR013830">
    <property type="entry name" value="SGNH_hydro"/>
</dbReference>
<accession>A0A4Q1DA49</accession>
<keyword evidence="2" id="KW-0378">Hydrolase</keyword>
<evidence type="ECO:0000256" key="2">
    <source>
        <dbReference type="ARBA" id="ARBA00022801"/>
    </source>
</evidence>
<feature type="signal peptide" evidence="3">
    <location>
        <begin position="1"/>
        <end position="22"/>
    </location>
</feature>
<dbReference type="RefSeq" id="WP_129001530.1">
    <property type="nucleotide sequence ID" value="NZ_SDHZ01000001.1"/>
</dbReference>
<comment type="caution">
    <text evidence="5">The sequence shown here is derived from an EMBL/GenBank/DDBJ whole genome shotgun (WGS) entry which is preliminary data.</text>
</comment>
<dbReference type="GO" id="GO:0016788">
    <property type="term" value="F:hydrolase activity, acting on ester bonds"/>
    <property type="evidence" value="ECO:0007669"/>
    <property type="project" value="UniProtKB-ARBA"/>
</dbReference>
<dbReference type="SUPFAM" id="SSF52266">
    <property type="entry name" value="SGNH hydrolase"/>
    <property type="match status" value="1"/>
</dbReference>
<dbReference type="InterPro" id="IPR037459">
    <property type="entry name" value="RhgT-like"/>
</dbReference>
<evidence type="ECO:0000313" key="6">
    <source>
        <dbReference type="Proteomes" id="UP000290545"/>
    </source>
</evidence>
<proteinExistence type="inferred from homology"/>
<gene>
    <name evidence="5" type="ORF">ESB13_02895</name>
</gene>
<sequence length="255" mass="28274">MNKIKYLLIAALSLSLVSFSWHKPTLYIIGDSTVRNGDGTGSNSQWGWGSIIGNWFDTGKISISNQAIGGRSSRTFLTEGRWDRVVGTLQKGDFLIMQFGHNDASPLDDTARARGTLKGVENDSVEIYNPIRKQKEIVHSYGWYIRKFTTEAQAKGATVVICSPIPRNNFKDGKVTRSEYADWAEATARQTGAFYIQLNELVAVQYEKMDTAAVHAFFPADHTHTNKEGASLNAAKVVEGIKQQPLLGLNAYLIR</sequence>
<name>A0A4Q1DA49_9BACT</name>
<dbReference type="EMBL" id="SDHZ01000001">
    <property type="protein sequence ID" value="RXK85778.1"/>
    <property type="molecule type" value="Genomic_DNA"/>
</dbReference>
<dbReference type="PANTHER" id="PTHR43695:SF1">
    <property type="entry name" value="RHAMNOGALACTURONAN ACETYLESTERASE"/>
    <property type="match status" value="1"/>
</dbReference>
<evidence type="ECO:0000256" key="1">
    <source>
        <dbReference type="ARBA" id="ARBA00008668"/>
    </source>
</evidence>
<evidence type="ECO:0000313" key="5">
    <source>
        <dbReference type="EMBL" id="RXK85778.1"/>
    </source>
</evidence>
<evidence type="ECO:0000256" key="3">
    <source>
        <dbReference type="SAM" id="SignalP"/>
    </source>
</evidence>
<evidence type="ECO:0000259" key="4">
    <source>
        <dbReference type="Pfam" id="PF13472"/>
    </source>
</evidence>